<gene>
    <name evidence="9" type="ORF">PSON_ATCC_30995.1.T0560226</name>
</gene>
<evidence type="ECO:0000313" key="9">
    <source>
        <dbReference type="EMBL" id="CAD8090848.1"/>
    </source>
</evidence>
<feature type="transmembrane region" description="Helical" evidence="7">
    <location>
        <begin position="186"/>
        <end position="203"/>
    </location>
</feature>
<dbReference type="InterPro" id="IPR001594">
    <property type="entry name" value="Palmitoyltrfase_DHHC"/>
</dbReference>
<dbReference type="PANTHER" id="PTHR12246">
    <property type="entry name" value="PALMITOYLTRANSFERASE ZDHHC16"/>
    <property type="match status" value="1"/>
</dbReference>
<keyword evidence="5 7" id="KW-0472">Membrane</keyword>
<dbReference type="AlphaFoldDB" id="A0A8S1NDY4"/>
<comment type="similarity">
    <text evidence="7">Belongs to the DHHC palmitoyltransferase family.</text>
</comment>
<reference evidence="9" key="1">
    <citation type="submission" date="2021-01" db="EMBL/GenBank/DDBJ databases">
        <authorList>
            <consortium name="Genoscope - CEA"/>
            <person name="William W."/>
        </authorList>
    </citation>
    <scope>NUCLEOTIDE SEQUENCE</scope>
</reference>
<evidence type="ECO:0000256" key="3">
    <source>
        <dbReference type="ARBA" id="ARBA00022692"/>
    </source>
</evidence>
<dbReference type="Pfam" id="PF01529">
    <property type="entry name" value="DHHC"/>
    <property type="match status" value="1"/>
</dbReference>
<keyword evidence="2 7" id="KW-0808">Transferase</keyword>
<comment type="domain">
    <text evidence="7">The DHHC domain is required for palmitoyltransferase activity.</text>
</comment>
<evidence type="ECO:0000256" key="1">
    <source>
        <dbReference type="ARBA" id="ARBA00004141"/>
    </source>
</evidence>
<evidence type="ECO:0000259" key="8">
    <source>
        <dbReference type="Pfam" id="PF01529"/>
    </source>
</evidence>
<evidence type="ECO:0000256" key="4">
    <source>
        <dbReference type="ARBA" id="ARBA00022989"/>
    </source>
</evidence>
<feature type="domain" description="Palmitoyltransferase DHHC" evidence="8">
    <location>
        <begin position="165"/>
        <end position="259"/>
    </location>
</feature>
<keyword evidence="6 7" id="KW-0012">Acyltransferase</keyword>
<comment type="caution">
    <text evidence="9">The sequence shown here is derived from an EMBL/GenBank/DDBJ whole genome shotgun (WGS) entry which is preliminary data.</text>
</comment>
<dbReference type="EMBL" id="CAJJDN010000056">
    <property type="protein sequence ID" value="CAD8090848.1"/>
    <property type="molecule type" value="Genomic_DNA"/>
</dbReference>
<evidence type="ECO:0000256" key="6">
    <source>
        <dbReference type="ARBA" id="ARBA00023315"/>
    </source>
</evidence>
<evidence type="ECO:0000256" key="5">
    <source>
        <dbReference type="ARBA" id="ARBA00023136"/>
    </source>
</evidence>
<comment type="catalytic activity">
    <reaction evidence="7">
        <text>L-cysteinyl-[protein] + hexadecanoyl-CoA = S-hexadecanoyl-L-cysteinyl-[protein] + CoA</text>
        <dbReference type="Rhea" id="RHEA:36683"/>
        <dbReference type="Rhea" id="RHEA-COMP:10131"/>
        <dbReference type="Rhea" id="RHEA-COMP:11032"/>
        <dbReference type="ChEBI" id="CHEBI:29950"/>
        <dbReference type="ChEBI" id="CHEBI:57287"/>
        <dbReference type="ChEBI" id="CHEBI:57379"/>
        <dbReference type="ChEBI" id="CHEBI:74151"/>
        <dbReference type="EC" id="2.3.1.225"/>
    </reaction>
</comment>
<feature type="transmembrane region" description="Helical" evidence="7">
    <location>
        <begin position="12"/>
        <end position="37"/>
    </location>
</feature>
<dbReference type="GO" id="GO:0016020">
    <property type="term" value="C:membrane"/>
    <property type="evidence" value="ECO:0007669"/>
    <property type="project" value="UniProtKB-SubCell"/>
</dbReference>
<dbReference type="EC" id="2.3.1.225" evidence="7"/>
<sequence length="309" mass="36962">MLKGQHQLPDFMAVIIVYGIIISEYYAFMFIFLPAFFNKHNVVAYFIGIEFTIIFIFLNFAYIMIQYTKPGYPPKDLAKHYHERTLEDIKQRTKKMTEKINKYRQRKMQNHFQLQDQNDDEIVIKLFYNMVLAILFKHYNQFHTVSNVIIQNYQELIIVKNAINDHHCPWVNNCVGLKNHRYFCQFNFYAILCMIQCTLFISYDLFGNEKFVLQELSKNQQFILTICDITCFALVVAMGFLLGFHLYHIAYNITTVEYHINEIKANNPFQKPRIIDNFKEVLGPNLKYWFLPIRNVEKNSFPRTDLFEV</sequence>
<dbReference type="InterPro" id="IPR039859">
    <property type="entry name" value="PFA4/ZDH16/20/ERF2-like"/>
</dbReference>
<evidence type="ECO:0000256" key="2">
    <source>
        <dbReference type="ARBA" id="ARBA00022679"/>
    </source>
</evidence>
<organism evidence="9 10">
    <name type="scientific">Paramecium sonneborni</name>
    <dbReference type="NCBI Taxonomy" id="65129"/>
    <lineage>
        <taxon>Eukaryota</taxon>
        <taxon>Sar</taxon>
        <taxon>Alveolata</taxon>
        <taxon>Ciliophora</taxon>
        <taxon>Intramacronucleata</taxon>
        <taxon>Oligohymenophorea</taxon>
        <taxon>Peniculida</taxon>
        <taxon>Parameciidae</taxon>
        <taxon>Paramecium</taxon>
    </lineage>
</organism>
<comment type="subcellular location">
    <subcellularLocation>
        <location evidence="1">Membrane</location>
        <topology evidence="1">Multi-pass membrane protein</topology>
    </subcellularLocation>
</comment>
<proteinExistence type="inferred from homology"/>
<dbReference type="PROSITE" id="PS50216">
    <property type="entry name" value="DHHC"/>
    <property type="match status" value="1"/>
</dbReference>
<feature type="transmembrane region" description="Helical" evidence="7">
    <location>
        <begin position="43"/>
        <end position="65"/>
    </location>
</feature>
<dbReference type="Proteomes" id="UP000692954">
    <property type="component" value="Unassembled WGS sequence"/>
</dbReference>
<protein>
    <recommendedName>
        <fullName evidence="7">Palmitoyltransferase</fullName>
        <ecNumber evidence="7">2.3.1.225</ecNumber>
    </recommendedName>
</protein>
<evidence type="ECO:0000256" key="7">
    <source>
        <dbReference type="RuleBase" id="RU079119"/>
    </source>
</evidence>
<name>A0A8S1NDY4_9CILI</name>
<dbReference type="OrthoDB" id="331948at2759"/>
<feature type="transmembrane region" description="Helical" evidence="7">
    <location>
        <begin position="223"/>
        <end position="244"/>
    </location>
</feature>
<evidence type="ECO:0000313" key="10">
    <source>
        <dbReference type="Proteomes" id="UP000692954"/>
    </source>
</evidence>
<keyword evidence="4 7" id="KW-1133">Transmembrane helix</keyword>
<accession>A0A8S1NDY4</accession>
<keyword evidence="10" id="KW-1185">Reference proteome</keyword>
<keyword evidence="3 7" id="KW-0812">Transmembrane</keyword>
<dbReference type="GO" id="GO:0019706">
    <property type="term" value="F:protein-cysteine S-palmitoyltransferase activity"/>
    <property type="evidence" value="ECO:0007669"/>
    <property type="project" value="UniProtKB-EC"/>
</dbReference>